<evidence type="ECO:0000256" key="1">
    <source>
        <dbReference type="ARBA" id="ARBA00022603"/>
    </source>
</evidence>
<evidence type="ECO:0000259" key="7">
    <source>
        <dbReference type="PROSITE" id="PS50926"/>
    </source>
</evidence>
<dbReference type="PROSITE" id="PS50926">
    <property type="entry name" value="TRAM"/>
    <property type="match status" value="1"/>
</dbReference>
<dbReference type="InterPro" id="IPR030390">
    <property type="entry name" value="MeTrfase_TrmA_AS"/>
</dbReference>
<dbReference type="Gene3D" id="2.40.50.140">
    <property type="entry name" value="Nucleic acid-binding proteins"/>
    <property type="match status" value="1"/>
</dbReference>
<proteinExistence type="inferred from homology"/>
<feature type="active site" description="Nucleophile" evidence="4">
    <location>
        <position position="534"/>
    </location>
</feature>
<dbReference type="FunFam" id="2.40.50.140:FF:000201">
    <property type="entry name" value="TRM2p tRNA methyltransferase"/>
    <property type="match status" value="1"/>
</dbReference>
<dbReference type="PROSITE" id="PS01231">
    <property type="entry name" value="TRMA_2"/>
    <property type="match status" value="1"/>
</dbReference>
<dbReference type="GO" id="GO:0009451">
    <property type="term" value="P:RNA modification"/>
    <property type="evidence" value="ECO:0007669"/>
    <property type="project" value="UniProtKB-ARBA"/>
</dbReference>
<dbReference type="PROSITE" id="PS51687">
    <property type="entry name" value="SAM_MT_RNA_M5U"/>
    <property type="match status" value="1"/>
</dbReference>
<reference evidence="9" key="1">
    <citation type="journal article" date="2016" name="Proc. Natl. Acad. Sci. U.S.A.">
        <title>Comparative genomics of biotechnologically important yeasts.</title>
        <authorList>
            <person name="Riley R."/>
            <person name="Haridas S."/>
            <person name="Wolfe K.H."/>
            <person name="Lopes M.R."/>
            <person name="Hittinger C.T."/>
            <person name="Goeker M."/>
            <person name="Salamov A.A."/>
            <person name="Wisecaver J.H."/>
            <person name="Long T.M."/>
            <person name="Calvey C.H."/>
            <person name="Aerts A.L."/>
            <person name="Barry K.W."/>
            <person name="Choi C."/>
            <person name="Clum A."/>
            <person name="Coughlan A.Y."/>
            <person name="Deshpande S."/>
            <person name="Douglass A.P."/>
            <person name="Hanson S.J."/>
            <person name="Klenk H.-P."/>
            <person name="LaButti K.M."/>
            <person name="Lapidus A."/>
            <person name="Lindquist E.A."/>
            <person name="Lipzen A.M."/>
            <person name="Meier-Kolthoff J.P."/>
            <person name="Ohm R.A."/>
            <person name="Otillar R.P."/>
            <person name="Pangilinan J.L."/>
            <person name="Peng Y."/>
            <person name="Rokas A."/>
            <person name="Rosa C.A."/>
            <person name="Scheuner C."/>
            <person name="Sibirny A.A."/>
            <person name="Slot J.C."/>
            <person name="Stielow J.B."/>
            <person name="Sun H."/>
            <person name="Kurtzman C.P."/>
            <person name="Blackwell M."/>
            <person name="Grigoriev I.V."/>
            <person name="Jeffries T.W."/>
        </authorList>
    </citation>
    <scope>NUCLEOTIDE SEQUENCE [LARGE SCALE GENOMIC DNA]</scope>
    <source>
        <strain evidence="9">NRRL Y-1626</strain>
    </source>
</reference>
<keyword evidence="9" id="KW-1185">Reference proteome</keyword>
<dbReference type="PANTHER" id="PTHR11061">
    <property type="entry name" value="RNA M5U METHYLTRANSFERASE"/>
    <property type="match status" value="1"/>
</dbReference>
<organism evidence="8 9">
    <name type="scientific">Hanseniaspora valbyensis NRRL Y-1626</name>
    <dbReference type="NCBI Taxonomy" id="766949"/>
    <lineage>
        <taxon>Eukaryota</taxon>
        <taxon>Fungi</taxon>
        <taxon>Dikarya</taxon>
        <taxon>Ascomycota</taxon>
        <taxon>Saccharomycotina</taxon>
        <taxon>Saccharomycetes</taxon>
        <taxon>Saccharomycodales</taxon>
        <taxon>Saccharomycodaceae</taxon>
        <taxon>Hanseniaspora</taxon>
    </lineage>
</organism>
<dbReference type="GO" id="GO:0030697">
    <property type="term" value="F:tRNA (uracil(54)-C5)-methyltransferase activity, S-adenosyl methionine-dependent"/>
    <property type="evidence" value="ECO:0007669"/>
    <property type="project" value="InterPro"/>
</dbReference>
<dbReference type="AlphaFoldDB" id="A0A1B7TDJ0"/>
<dbReference type="InterPro" id="IPR025795">
    <property type="entry name" value="tRNA_(uracil-5-)_MeTrfase"/>
</dbReference>
<feature type="binding site" evidence="4">
    <location>
        <position position="406"/>
    </location>
    <ligand>
        <name>S-adenosyl-L-methionine</name>
        <dbReference type="ChEBI" id="CHEBI:59789"/>
    </ligand>
</feature>
<dbReference type="InterPro" id="IPR029063">
    <property type="entry name" value="SAM-dependent_MTases_sf"/>
</dbReference>
<evidence type="ECO:0000256" key="4">
    <source>
        <dbReference type="PROSITE-ProRule" id="PRU01024"/>
    </source>
</evidence>
<dbReference type="GO" id="GO:0008033">
    <property type="term" value="P:tRNA processing"/>
    <property type="evidence" value="ECO:0007669"/>
    <property type="project" value="InterPro"/>
</dbReference>
<dbReference type="Gene3D" id="3.40.50.150">
    <property type="entry name" value="Vaccinia Virus protein VP39"/>
    <property type="match status" value="2"/>
</dbReference>
<dbReference type="Pfam" id="PF05958">
    <property type="entry name" value="tRNA_U5-meth_tr"/>
    <property type="match status" value="1"/>
</dbReference>
<dbReference type="PROSITE" id="PS01230">
    <property type="entry name" value="TRMA_1"/>
    <property type="match status" value="1"/>
</dbReference>
<feature type="domain" description="TRAM" evidence="7">
    <location>
        <begin position="91"/>
        <end position="160"/>
    </location>
</feature>
<dbReference type="GO" id="GO:0032259">
    <property type="term" value="P:methylation"/>
    <property type="evidence" value="ECO:0007669"/>
    <property type="project" value="UniProtKB-KW"/>
</dbReference>
<sequence length="582" mass="66178">MSTVEPTTVLVKTDTIQPPLKKTKFNNNATKKPQHKNKKMKKTIDPFSLIGTYQQAQDKDIEQLLSSNNLTKENVSNDSDFIRKLLKTQQKEELAKYHRLVENVEILEITSQGEGLGLIESPFENRLKQIVIVPFTLKGDVVNVHIHTTHELVVHADLVDIVKESPIRDNSLINCKYFGICQGCNYQHTEYKNQMALKKQTIVSAYKYFAPSLFDELKEKSKFSEVVESPRKYKYRTKITPHANIAKSVKKEALEKLQNNEPITNIPNLGFEKSNKHFWRAEHKNDLELQTKNKFGSILDVESCSISTDLVNNGLKVSKQKLINDFPTFKNNQYNVFIREKTTTSSPTLKDIEDNLVIPKAEDSSKPAFEEWSEDSFRSCTSNQRQTIQEVVCGKKFDFVANEFFQINTSILPLVIEHVLTNSKIENTSQKERYLVDAYCGSGFIGIACSDKMDKVLGVEVSERAAQSAAENAKLNNIENCKFIAGDAEKIFKEVDIPAELTTVIMDPSRKGSNQGFLDQLSEYAPAKVIYISCNVNTQARDMEYFVKETKNGGLYEIDHVTGFDFFPQTHHVESVIVLTKK</sequence>
<comment type="caution">
    <text evidence="8">The sequence shown here is derived from an EMBL/GenBank/DDBJ whole genome shotgun (WGS) entry which is preliminary data.</text>
</comment>
<protein>
    <submittedName>
        <fullName evidence="8">S-adenosyl-L-methionine-dependent methyltransferase</fullName>
    </submittedName>
</protein>
<dbReference type="InterPro" id="IPR010280">
    <property type="entry name" value="U5_MeTrfase_fam"/>
</dbReference>
<evidence type="ECO:0000256" key="3">
    <source>
        <dbReference type="ARBA" id="ARBA00022691"/>
    </source>
</evidence>
<feature type="region of interest" description="Disordered" evidence="6">
    <location>
        <begin position="21"/>
        <end position="40"/>
    </location>
</feature>
<evidence type="ECO:0000313" key="9">
    <source>
        <dbReference type="Proteomes" id="UP000092321"/>
    </source>
</evidence>
<feature type="binding site" evidence="4">
    <location>
        <position position="439"/>
    </location>
    <ligand>
        <name>S-adenosyl-L-methionine</name>
        <dbReference type="ChEBI" id="CHEBI:59789"/>
    </ligand>
</feature>
<evidence type="ECO:0000256" key="5">
    <source>
        <dbReference type="PROSITE-ProRule" id="PRU10015"/>
    </source>
</evidence>
<dbReference type="PANTHER" id="PTHR11061:SF30">
    <property type="entry name" value="TRNA (URACIL(54)-C(5))-METHYLTRANSFERASE"/>
    <property type="match status" value="1"/>
</dbReference>
<dbReference type="CDD" id="cd02440">
    <property type="entry name" value="AdoMet_MTases"/>
    <property type="match status" value="1"/>
</dbReference>
<keyword evidence="1 4" id="KW-0489">Methyltransferase</keyword>
<dbReference type="PROSITE" id="PS51622">
    <property type="entry name" value="SAM_MT_RNA_M5U_2"/>
    <property type="match status" value="1"/>
</dbReference>
<dbReference type="InterPro" id="IPR030391">
    <property type="entry name" value="MeTrfase_TrmA_CS"/>
</dbReference>
<keyword evidence="3 4" id="KW-0949">S-adenosyl-L-methionine</keyword>
<keyword evidence="2 4" id="KW-0808">Transferase</keyword>
<dbReference type="Pfam" id="PF01938">
    <property type="entry name" value="TRAM"/>
    <property type="match status" value="1"/>
</dbReference>
<dbReference type="OrthoDB" id="10250660at2759"/>
<evidence type="ECO:0000256" key="6">
    <source>
        <dbReference type="SAM" id="MobiDB-lite"/>
    </source>
</evidence>
<dbReference type="InterPro" id="IPR002792">
    <property type="entry name" value="TRAM_dom"/>
</dbReference>
<dbReference type="SUPFAM" id="SSF53335">
    <property type="entry name" value="S-adenosyl-L-methionine-dependent methyltransferases"/>
    <property type="match status" value="1"/>
</dbReference>
<accession>A0A1B7TDJ0</accession>
<evidence type="ECO:0000256" key="2">
    <source>
        <dbReference type="ARBA" id="ARBA00022679"/>
    </source>
</evidence>
<dbReference type="InterPro" id="IPR012340">
    <property type="entry name" value="NA-bd_OB-fold"/>
</dbReference>
<feature type="binding site" evidence="4">
    <location>
        <position position="460"/>
    </location>
    <ligand>
        <name>S-adenosyl-L-methionine</name>
        <dbReference type="ChEBI" id="CHEBI:59789"/>
    </ligand>
</feature>
<evidence type="ECO:0000313" key="8">
    <source>
        <dbReference type="EMBL" id="OBA26778.1"/>
    </source>
</evidence>
<dbReference type="Proteomes" id="UP000092321">
    <property type="component" value="Unassembled WGS sequence"/>
</dbReference>
<feature type="binding site" evidence="4">
    <location>
        <position position="507"/>
    </location>
    <ligand>
        <name>S-adenosyl-L-methionine</name>
        <dbReference type="ChEBI" id="CHEBI:59789"/>
    </ligand>
</feature>
<feature type="active site" evidence="5">
    <location>
        <position position="534"/>
    </location>
</feature>
<name>A0A1B7TDJ0_9ASCO</name>
<comment type="similarity">
    <text evidence="4">Belongs to the class I-like SAM-binding methyltransferase superfamily. RNA M5U methyltransferase family.</text>
</comment>
<gene>
    <name evidence="8" type="ORF">HANVADRAFT_52816</name>
</gene>
<dbReference type="EMBL" id="LXPE01000013">
    <property type="protein sequence ID" value="OBA26778.1"/>
    <property type="molecule type" value="Genomic_DNA"/>
</dbReference>